<keyword evidence="2" id="KW-1185">Reference proteome</keyword>
<dbReference type="EMBL" id="JASPKY010000184">
    <property type="protein sequence ID" value="KAK9722842.1"/>
    <property type="molecule type" value="Genomic_DNA"/>
</dbReference>
<gene>
    <name evidence="1" type="ORF">QE152_g19470</name>
</gene>
<dbReference type="EMBL" id="JASPKY010000184">
    <property type="protein sequence ID" value="KAK9722840.1"/>
    <property type="molecule type" value="Genomic_DNA"/>
</dbReference>
<sequence length="217" mass="23728">MPGKTALLTQLKELVKQIDDGEKENKSCCQPQPVPVVAEKENKSCCQPQPVPVVAEPPHAQVCFTCPPCIPLPTAPCPVKPLQLPCPKTGPTPEQMAEREREQYNSRYDNFYNNYNIDYHEQAIVHRDQNGGTCHSGARNRGVTVDGKSPQCEDYLVQPRSGLDSCANKGCPTGFKPCTMKLAAPQCCNPIAPWGATIMPCASKPPPPESNQCPCRQ</sequence>
<organism evidence="1 2">
    <name type="scientific">Popillia japonica</name>
    <name type="common">Japanese beetle</name>
    <dbReference type="NCBI Taxonomy" id="7064"/>
    <lineage>
        <taxon>Eukaryota</taxon>
        <taxon>Metazoa</taxon>
        <taxon>Ecdysozoa</taxon>
        <taxon>Arthropoda</taxon>
        <taxon>Hexapoda</taxon>
        <taxon>Insecta</taxon>
        <taxon>Pterygota</taxon>
        <taxon>Neoptera</taxon>
        <taxon>Endopterygota</taxon>
        <taxon>Coleoptera</taxon>
        <taxon>Polyphaga</taxon>
        <taxon>Scarabaeiformia</taxon>
        <taxon>Scarabaeidae</taxon>
        <taxon>Rutelinae</taxon>
        <taxon>Popillia</taxon>
    </lineage>
</organism>
<reference evidence="1" key="1">
    <citation type="submission" date="2023-05" db="EMBL/GenBank/DDBJ databases">
        <authorList>
            <person name="Nardi F."/>
            <person name="Carapelli A."/>
            <person name="Cucini C."/>
        </authorList>
    </citation>
    <scope>NUCLEOTIDE SEQUENCE</scope>
    <source>
        <strain evidence="1">DMR45628</strain>
        <tissue evidence="1">Testes</tissue>
    </source>
</reference>
<name>A0AAW1KRE1_POPJA</name>
<comment type="caution">
    <text evidence="1">The sequence shown here is derived from an EMBL/GenBank/DDBJ whole genome shotgun (WGS) entry which is preliminary data.</text>
</comment>
<protein>
    <submittedName>
        <fullName evidence="1">Uncharacterized protein</fullName>
    </submittedName>
</protein>
<accession>A0AAW1KRE1</accession>
<evidence type="ECO:0000313" key="1">
    <source>
        <dbReference type="EMBL" id="KAK9722840.1"/>
    </source>
</evidence>
<dbReference type="AlphaFoldDB" id="A0AAW1KRE1"/>
<reference evidence="1 2" key="2">
    <citation type="journal article" date="2024" name="BMC Genomics">
        <title>De novo assembly and annotation of Popillia japonica's genome with initial clues to its potential as an invasive pest.</title>
        <authorList>
            <person name="Cucini C."/>
            <person name="Boschi S."/>
            <person name="Funari R."/>
            <person name="Cardaioli E."/>
            <person name="Iannotti N."/>
            <person name="Marturano G."/>
            <person name="Paoli F."/>
            <person name="Bruttini M."/>
            <person name="Carapelli A."/>
            <person name="Frati F."/>
            <person name="Nardi F."/>
        </authorList>
    </citation>
    <scope>NUCLEOTIDE SEQUENCE [LARGE SCALE GENOMIC DNA]</scope>
    <source>
        <strain evidence="1">DMR45628</strain>
    </source>
</reference>
<evidence type="ECO:0000313" key="2">
    <source>
        <dbReference type="Proteomes" id="UP001458880"/>
    </source>
</evidence>
<dbReference type="Proteomes" id="UP001458880">
    <property type="component" value="Unassembled WGS sequence"/>
</dbReference>
<proteinExistence type="predicted"/>